<evidence type="ECO:0000313" key="2">
    <source>
        <dbReference type="EMBL" id="GFS37984.1"/>
    </source>
</evidence>
<dbReference type="GO" id="GO:0015074">
    <property type="term" value="P:DNA integration"/>
    <property type="evidence" value="ECO:0007669"/>
    <property type="project" value="InterPro"/>
</dbReference>
<evidence type="ECO:0000259" key="1">
    <source>
        <dbReference type="PROSITE" id="PS50994"/>
    </source>
</evidence>
<comment type="caution">
    <text evidence="2">The sequence shown here is derived from an EMBL/GenBank/DDBJ whole genome shotgun (WGS) entry which is preliminary data.</text>
</comment>
<dbReference type="AlphaFoldDB" id="A0A7J0DM20"/>
<reference evidence="3" key="1">
    <citation type="submission" date="2019-07" db="EMBL/GenBank/DDBJ databases">
        <title>De Novo Assembly of kiwifruit Actinidia rufa.</title>
        <authorList>
            <person name="Sugita-Konishi S."/>
            <person name="Sato K."/>
            <person name="Mori E."/>
            <person name="Abe Y."/>
            <person name="Kisaki G."/>
            <person name="Hamano K."/>
            <person name="Suezawa K."/>
            <person name="Otani M."/>
            <person name="Fukuda T."/>
            <person name="Manabe T."/>
            <person name="Gomi K."/>
            <person name="Tabuchi M."/>
            <person name="Akimitsu K."/>
            <person name="Kataoka I."/>
        </authorList>
    </citation>
    <scope>NUCLEOTIDE SEQUENCE [LARGE SCALE GENOMIC DNA]</scope>
    <source>
        <strain evidence="3">cv. Fuchu</strain>
    </source>
</reference>
<gene>
    <name evidence="2" type="ORF">Acr_00g0055060</name>
</gene>
<accession>A0A7J0DM20</accession>
<name>A0A7J0DM20_9ERIC</name>
<dbReference type="Proteomes" id="UP000585474">
    <property type="component" value="Unassembled WGS sequence"/>
</dbReference>
<dbReference type="InterPro" id="IPR001584">
    <property type="entry name" value="Integrase_cat-core"/>
</dbReference>
<protein>
    <recommendedName>
        <fullName evidence="1">Integrase catalytic domain-containing protein</fullName>
    </recommendedName>
</protein>
<dbReference type="PANTHER" id="PTHR48475:SF2">
    <property type="entry name" value="RIBONUCLEASE H"/>
    <property type="match status" value="1"/>
</dbReference>
<dbReference type="InterPro" id="IPR036397">
    <property type="entry name" value="RNaseH_sf"/>
</dbReference>
<evidence type="ECO:0000313" key="3">
    <source>
        <dbReference type="Proteomes" id="UP000585474"/>
    </source>
</evidence>
<dbReference type="PANTHER" id="PTHR48475">
    <property type="entry name" value="RIBONUCLEASE H"/>
    <property type="match status" value="1"/>
</dbReference>
<dbReference type="EMBL" id="BJWL01000295">
    <property type="protein sequence ID" value="GFS37984.1"/>
    <property type="molecule type" value="Genomic_DNA"/>
</dbReference>
<dbReference type="InterPro" id="IPR012337">
    <property type="entry name" value="RNaseH-like_sf"/>
</dbReference>
<dbReference type="GO" id="GO:0003676">
    <property type="term" value="F:nucleic acid binding"/>
    <property type="evidence" value="ECO:0007669"/>
    <property type="project" value="InterPro"/>
</dbReference>
<dbReference type="Gene3D" id="3.30.420.10">
    <property type="entry name" value="Ribonuclease H-like superfamily/Ribonuclease H"/>
    <property type="match status" value="1"/>
</dbReference>
<keyword evidence="3" id="KW-1185">Reference proteome</keyword>
<dbReference type="OrthoDB" id="120952at2759"/>
<dbReference type="PROSITE" id="PS50994">
    <property type="entry name" value="INTEGRASE"/>
    <property type="match status" value="1"/>
</dbReference>
<proteinExistence type="predicted"/>
<feature type="domain" description="Integrase catalytic" evidence="1">
    <location>
        <begin position="1"/>
        <end position="136"/>
    </location>
</feature>
<organism evidence="2 3">
    <name type="scientific">Actinidia rufa</name>
    <dbReference type="NCBI Taxonomy" id="165716"/>
    <lineage>
        <taxon>Eukaryota</taxon>
        <taxon>Viridiplantae</taxon>
        <taxon>Streptophyta</taxon>
        <taxon>Embryophyta</taxon>
        <taxon>Tracheophyta</taxon>
        <taxon>Spermatophyta</taxon>
        <taxon>Magnoliopsida</taxon>
        <taxon>eudicotyledons</taxon>
        <taxon>Gunneridae</taxon>
        <taxon>Pentapetalae</taxon>
        <taxon>asterids</taxon>
        <taxon>Ericales</taxon>
        <taxon>Actinidiaceae</taxon>
        <taxon>Actinidia</taxon>
    </lineage>
</organism>
<sequence>MEFTDSGCYNARQFDNKGFKLFCSDIAISHYFSSPGHPQANGQLEVTNRMILRNLKERIPTGETPFSLVYGIESVILVKIGMPSFKTSNFDKENNEIELKLNLDLFDEKREQAEELNAEKLSSTWEGPYKVIKISRPGNYWLKDLSGKKLPHPWNVEHLKKYYQ</sequence>
<dbReference type="SUPFAM" id="SSF53098">
    <property type="entry name" value="Ribonuclease H-like"/>
    <property type="match status" value="1"/>
</dbReference>